<evidence type="ECO:0000313" key="3">
    <source>
        <dbReference type="Proteomes" id="UP000245977"/>
    </source>
</evidence>
<dbReference type="STRING" id="1871111.GCA_001704615_03090"/>
<dbReference type="CDD" id="cd09030">
    <property type="entry name" value="DUF1425"/>
    <property type="match status" value="1"/>
</dbReference>
<name>A0A2S2FGW7_9GAMM</name>
<dbReference type="Gene3D" id="2.60.40.3230">
    <property type="match status" value="1"/>
</dbReference>
<keyword evidence="1" id="KW-0732">Signal</keyword>
<dbReference type="InterPro" id="IPR038483">
    <property type="entry name" value="YcfL-like_sf"/>
</dbReference>
<reference evidence="2" key="1">
    <citation type="submission" date="2019-08" db="EMBL/GenBank/DDBJ databases">
        <title>The complete genome of Acinetobacter defluvii strain WCHAD010030.</title>
        <authorList>
            <person name="Hu Y."/>
            <person name="Qin J."/>
            <person name="Feng Y."/>
            <person name="Zong Z."/>
        </authorList>
    </citation>
    <scope>NUCLEOTIDE SEQUENCE</scope>
    <source>
        <strain evidence="2">WCHA30</strain>
    </source>
</reference>
<dbReference type="RefSeq" id="WP_065993793.1">
    <property type="nucleotide sequence ID" value="NZ_CP029397.2"/>
</dbReference>
<dbReference type="KEGG" id="adv:DJ533_17475"/>
<feature type="chain" id="PRO_5015646566" evidence="1">
    <location>
        <begin position="23"/>
        <end position="134"/>
    </location>
</feature>
<dbReference type="Pfam" id="PF07233">
    <property type="entry name" value="DUF1425"/>
    <property type="match status" value="1"/>
</dbReference>
<evidence type="ECO:0000256" key="1">
    <source>
        <dbReference type="SAM" id="SignalP"/>
    </source>
</evidence>
<dbReference type="EMBL" id="CP029397">
    <property type="protein sequence ID" value="AWL30221.1"/>
    <property type="molecule type" value="Genomic_DNA"/>
</dbReference>
<gene>
    <name evidence="2" type="ORF">DJ533_17475</name>
</gene>
<dbReference type="Proteomes" id="UP000245977">
    <property type="component" value="Chromosome"/>
</dbReference>
<dbReference type="PROSITE" id="PS51257">
    <property type="entry name" value="PROKAR_LIPOPROTEIN"/>
    <property type="match status" value="1"/>
</dbReference>
<accession>A0A2S2FGW7</accession>
<evidence type="ECO:0000313" key="2">
    <source>
        <dbReference type="EMBL" id="AWL30221.1"/>
    </source>
</evidence>
<protein>
    <submittedName>
        <fullName evidence="2">DUF1425 domain-containing protein</fullName>
    </submittedName>
</protein>
<keyword evidence="3" id="KW-1185">Reference proteome</keyword>
<feature type="signal peptide" evidence="1">
    <location>
        <begin position="1"/>
        <end position="22"/>
    </location>
</feature>
<proteinExistence type="predicted"/>
<dbReference type="AlphaFoldDB" id="A0A2S2FGW7"/>
<dbReference type="InterPro" id="IPR010824">
    <property type="entry name" value="DUF1425"/>
</dbReference>
<sequence>MKTALKLIFAGVLATTFVGCTAPNSLSTQTAADGSYSVKTISNNPVLSTKVGVDRINMTYVGDLKKVSLAIKDRWFVSRSFEYKIVWVDAQGMEINPEGSRWKPIQLTGREVKTVQSVAPNPSAVDVVVYLKND</sequence>
<dbReference type="OrthoDB" id="5616034at2"/>
<organism evidence="2 3">
    <name type="scientific">Acinetobacter defluvii</name>
    <dbReference type="NCBI Taxonomy" id="1871111"/>
    <lineage>
        <taxon>Bacteria</taxon>
        <taxon>Pseudomonadati</taxon>
        <taxon>Pseudomonadota</taxon>
        <taxon>Gammaproteobacteria</taxon>
        <taxon>Moraxellales</taxon>
        <taxon>Moraxellaceae</taxon>
        <taxon>Acinetobacter</taxon>
    </lineage>
</organism>